<dbReference type="AlphaFoldDB" id="A0A0L0NST1"/>
<reference evidence="2" key="1">
    <citation type="journal article" date="2015" name="BMC Genomics">
        <title>Draft genome of a commonly misdiagnosed multidrug resistant pathogen Candida auris.</title>
        <authorList>
            <person name="Chatterjee S."/>
            <person name="Alampalli S.V."/>
            <person name="Nageshan R.K."/>
            <person name="Chettiar S.T."/>
            <person name="Joshi S."/>
            <person name="Tatu U.S."/>
        </authorList>
    </citation>
    <scope>NUCLEOTIDE SEQUENCE [LARGE SCALE GENOMIC DNA]</scope>
    <source>
        <strain evidence="2">6684</strain>
    </source>
</reference>
<evidence type="ECO:0000313" key="2">
    <source>
        <dbReference type="Proteomes" id="UP000037122"/>
    </source>
</evidence>
<sequence>MGFIFVLKFVESPEIDAAINAYGERLSKKETQIHK</sequence>
<name>A0A0L0NST1_CANAR</name>
<gene>
    <name evidence="1" type="ORF">QG37_06450</name>
</gene>
<dbReference type="VEuPathDB" id="FungiDB:QG37_06450"/>
<comment type="caution">
    <text evidence="1">The sequence shown here is derived from an EMBL/GenBank/DDBJ whole genome shotgun (WGS) entry which is preliminary data.</text>
</comment>
<organism evidence="1 2">
    <name type="scientific">Candidozyma auris</name>
    <name type="common">Yeast</name>
    <name type="synonym">Candida auris</name>
    <dbReference type="NCBI Taxonomy" id="498019"/>
    <lineage>
        <taxon>Eukaryota</taxon>
        <taxon>Fungi</taxon>
        <taxon>Dikarya</taxon>
        <taxon>Ascomycota</taxon>
        <taxon>Saccharomycotina</taxon>
        <taxon>Pichiomycetes</taxon>
        <taxon>Metschnikowiaceae</taxon>
        <taxon>Candidozyma</taxon>
    </lineage>
</organism>
<protein>
    <submittedName>
        <fullName evidence="1">Uncharacterized protein</fullName>
    </submittedName>
</protein>
<accession>A0A0L0NST1</accession>
<dbReference type="Proteomes" id="UP000037122">
    <property type="component" value="Unassembled WGS sequence"/>
</dbReference>
<proteinExistence type="predicted"/>
<evidence type="ECO:0000313" key="1">
    <source>
        <dbReference type="EMBL" id="KND97232.1"/>
    </source>
</evidence>
<dbReference type="EMBL" id="LGST01000043">
    <property type="protein sequence ID" value="KND97232.1"/>
    <property type="molecule type" value="Genomic_DNA"/>
</dbReference>